<dbReference type="STRING" id="1173111.SAMN05444955_101137"/>
<dbReference type="InterPro" id="IPR027383">
    <property type="entry name" value="Znf_put"/>
</dbReference>
<dbReference type="OrthoDB" id="9782842at2"/>
<keyword evidence="3" id="KW-0863">Zinc-finger</keyword>
<keyword evidence="1" id="KW-0472">Membrane</keyword>
<dbReference type="RefSeq" id="WP_089964449.1">
    <property type="nucleotide sequence ID" value="NZ_FOCQ01000001.1"/>
</dbReference>
<organism evidence="3 4">
    <name type="scientific">Lihuaxuella thermophila</name>
    <dbReference type="NCBI Taxonomy" id="1173111"/>
    <lineage>
        <taxon>Bacteria</taxon>
        <taxon>Bacillati</taxon>
        <taxon>Bacillota</taxon>
        <taxon>Bacilli</taxon>
        <taxon>Bacillales</taxon>
        <taxon>Thermoactinomycetaceae</taxon>
        <taxon>Lihuaxuella</taxon>
    </lineage>
</organism>
<keyword evidence="3" id="KW-0862">Zinc</keyword>
<feature type="domain" description="Putative zinc-finger" evidence="2">
    <location>
        <begin position="4"/>
        <end position="38"/>
    </location>
</feature>
<keyword evidence="1" id="KW-0812">Transmembrane</keyword>
<keyword evidence="4" id="KW-1185">Reference proteome</keyword>
<sequence length="244" mass="27837">MPSCREIDWLIQLDVDGEIGVTERQSLHEHVKTCASCRIQWEEMVSLVQSLEEIGNEERMQKRRTLLLPVKWGAVLAAVTLLLLISPVRSVPSPSSPAMVLTAKPSQQMFEMVVLATQTEELHIPDDENIRVIRPRDEAPPLPRTAWIYPSAVPFLQNEDPSWLKKVNQFIFVKVPDMDTLNKLLTTVGIPLHPDQLRISDLRFPTSVILKTGRHPRIETFQFPDNKQAVSRWFHKIATQASLP</sequence>
<accession>A0A1H8AGS4</accession>
<dbReference type="AlphaFoldDB" id="A0A1H8AGS4"/>
<evidence type="ECO:0000256" key="1">
    <source>
        <dbReference type="SAM" id="Phobius"/>
    </source>
</evidence>
<reference evidence="3 4" key="1">
    <citation type="submission" date="2016-10" db="EMBL/GenBank/DDBJ databases">
        <authorList>
            <person name="de Groot N.N."/>
        </authorList>
    </citation>
    <scope>NUCLEOTIDE SEQUENCE [LARGE SCALE GENOMIC DNA]</scope>
    <source>
        <strain evidence="3 4">DSM 46701</strain>
    </source>
</reference>
<dbReference type="Pfam" id="PF13490">
    <property type="entry name" value="zf-HC2"/>
    <property type="match status" value="1"/>
</dbReference>
<dbReference type="EMBL" id="FOCQ01000001">
    <property type="protein sequence ID" value="SEM69811.1"/>
    <property type="molecule type" value="Genomic_DNA"/>
</dbReference>
<evidence type="ECO:0000259" key="2">
    <source>
        <dbReference type="Pfam" id="PF13490"/>
    </source>
</evidence>
<evidence type="ECO:0000313" key="4">
    <source>
        <dbReference type="Proteomes" id="UP000199695"/>
    </source>
</evidence>
<feature type="transmembrane region" description="Helical" evidence="1">
    <location>
        <begin position="66"/>
        <end position="85"/>
    </location>
</feature>
<dbReference type="GO" id="GO:0008270">
    <property type="term" value="F:zinc ion binding"/>
    <property type="evidence" value="ECO:0007669"/>
    <property type="project" value="UniProtKB-KW"/>
</dbReference>
<keyword evidence="3" id="KW-0479">Metal-binding</keyword>
<evidence type="ECO:0000313" key="3">
    <source>
        <dbReference type="EMBL" id="SEM69811.1"/>
    </source>
</evidence>
<proteinExistence type="predicted"/>
<keyword evidence="1" id="KW-1133">Transmembrane helix</keyword>
<protein>
    <submittedName>
        <fullName evidence="3">Putative zinc-finger</fullName>
    </submittedName>
</protein>
<gene>
    <name evidence="3" type="ORF">SAMN05444955_101137</name>
</gene>
<name>A0A1H8AGS4_9BACL</name>
<dbReference type="Proteomes" id="UP000199695">
    <property type="component" value="Unassembled WGS sequence"/>
</dbReference>